<evidence type="ECO:0000313" key="1">
    <source>
        <dbReference type="EMBL" id="MXU82347.1"/>
    </source>
</evidence>
<sequence>MPLCTLSFFVVTLQCIRLLRGHLLAGKLYFERLLFCRELFFVPSARYHPLCFWPSEICCMFLLPLIFL</sequence>
<accession>A0A6B0TZI5</accession>
<dbReference type="EMBL" id="GIFC01000264">
    <property type="protein sequence ID" value="MXU82347.1"/>
    <property type="molecule type" value="Transcribed_RNA"/>
</dbReference>
<name>A0A6B0TZI5_IXORI</name>
<organism evidence="1">
    <name type="scientific">Ixodes ricinus</name>
    <name type="common">Common tick</name>
    <name type="synonym">Acarus ricinus</name>
    <dbReference type="NCBI Taxonomy" id="34613"/>
    <lineage>
        <taxon>Eukaryota</taxon>
        <taxon>Metazoa</taxon>
        <taxon>Ecdysozoa</taxon>
        <taxon>Arthropoda</taxon>
        <taxon>Chelicerata</taxon>
        <taxon>Arachnida</taxon>
        <taxon>Acari</taxon>
        <taxon>Parasitiformes</taxon>
        <taxon>Ixodida</taxon>
        <taxon>Ixodoidea</taxon>
        <taxon>Ixodidae</taxon>
        <taxon>Ixodinae</taxon>
        <taxon>Ixodes</taxon>
    </lineage>
</organism>
<proteinExistence type="predicted"/>
<dbReference type="AlphaFoldDB" id="A0A6B0TZI5"/>
<protein>
    <submittedName>
        <fullName evidence="1">Putative secreted protein</fullName>
    </submittedName>
</protein>
<reference evidence="1" key="1">
    <citation type="submission" date="2019-12" db="EMBL/GenBank/DDBJ databases">
        <title>An insight into the sialome of adult female Ixodes ricinus ticks feeding for 6 days.</title>
        <authorList>
            <person name="Perner J."/>
            <person name="Ribeiro J.M.C."/>
        </authorList>
    </citation>
    <scope>NUCLEOTIDE SEQUENCE</scope>
    <source>
        <strain evidence="1">Semi-engorged</strain>
        <tissue evidence="1">Salivary glands</tissue>
    </source>
</reference>